<feature type="compositionally biased region" description="Basic and acidic residues" evidence="1">
    <location>
        <begin position="315"/>
        <end position="324"/>
    </location>
</feature>
<keyword evidence="4" id="KW-1185">Reference proteome</keyword>
<organism evidence="3 4">
    <name type="scientific">Paramuricea clavata</name>
    <name type="common">Red gorgonian</name>
    <name type="synonym">Violescent sea-whip</name>
    <dbReference type="NCBI Taxonomy" id="317549"/>
    <lineage>
        <taxon>Eukaryota</taxon>
        <taxon>Metazoa</taxon>
        <taxon>Cnidaria</taxon>
        <taxon>Anthozoa</taxon>
        <taxon>Octocorallia</taxon>
        <taxon>Malacalcyonacea</taxon>
        <taxon>Plexauridae</taxon>
        <taxon>Paramuricea</taxon>
    </lineage>
</organism>
<gene>
    <name evidence="3" type="ORF">PACLA_8A080966</name>
</gene>
<comment type="caution">
    <text evidence="3">The sequence shown here is derived from an EMBL/GenBank/DDBJ whole genome shotgun (WGS) entry which is preliminary data.</text>
</comment>
<feature type="compositionally biased region" description="Basic residues" evidence="1">
    <location>
        <begin position="71"/>
        <end position="94"/>
    </location>
</feature>
<dbReference type="OrthoDB" id="5988872at2759"/>
<evidence type="ECO:0000313" key="4">
    <source>
        <dbReference type="Proteomes" id="UP001152795"/>
    </source>
</evidence>
<feature type="domain" description="Transcription factor AP-2 C-terminal" evidence="2">
    <location>
        <begin position="658"/>
        <end position="774"/>
    </location>
</feature>
<feature type="region of interest" description="Disordered" evidence="1">
    <location>
        <begin position="582"/>
        <end position="609"/>
    </location>
</feature>
<dbReference type="EMBL" id="CACRXK020000397">
    <property type="protein sequence ID" value="CAB3981510.1"/>
    <property type="molecule type" value="Genomic_DNA"/>
</dbReference>
<dbReference type="InterPro" id="IPR013854">
    <property type="entry name" value="TF_AP2_C"/>
</dbReference>
<accession>A0A7D9DEQ5</accession>
<feature type="region of interest" description="Disordered" evidence="1">
    <location>
        <begin position="260"/>
        <end position="302"/>
    </location>
</feature>
<proteinExistence type="predicted"/>
<evidence type="ECO:0000256" key="1">
    <source>
        <dbReference type="SAM" id="MobiDB-lite"/>
    </source>
</evidence>
<feature type="region of interest" description="Disordered" evidence="1">
    <location>
        <begin position="452"/>
        <end position="491"/>
    </location>
</feature>
<reference evidence="3" key="1">
    <citation type="submission" date="2020-04" db="EMBL/GenBank/DDBJ databases">
        <authorList>
            <person name="Alioto T."/>
            <person name="Alioto T."/>
            <person name="Gomez Garrido J."/>
        </authorList>
    </citation>
    <scope>NUCLEOTIDE SEQUENCE</scope>
    <source>
        <strain evidence="3">A484AB</strain>
    </source>
</reference>
<feature type="compositionally biased region" description="Basic and acidic residues" evidence="1">
    <location>
        <begin position="174"/>
        <end position="201"/>
    </location>
</feature>
<dbReference type="Pfam" id="PF03299">
    <property type="entry name" value="TF_AP-2"/>
    <property type="match status" value="1"/>
</dbReference>
<feature type="compositionally biased region" description="Polar residues" evidence="1">
    <location>
        <begin position="202"/>
        <end position="219"/>
    </location>
</feature>
<feature type="region of interest" description="Disordered" evidence="1">
    <location>
        <begin position="62"/>
        <end position="104"/>
    </location>
</feature>
<feature type="region of interest" description="Disordered" evidence="1">
    <location>
        <begin position="130"/>
        <end position="219"/>
    </location>
</feature>
<feature type="compositionally biased region" description="Polar residues" evidence="1">
    <location>
        <begin position="265"/>
        <end position="284"/>
    </location>
</feature>
<evidence type="ECO:0000259" key="2">
    <source>
        <dbReference type="Pfam" id="PF03299"/>
    </source>
</evidence>
<feature type="compositionally biased region" description="Basic residues" evidence="1">
    <location>
        <begin position="147"/>
        <end position="158"/>
    </location>
</feature>
<feature type="region of interest" description="Disordered" evidence="1">
    <location>
        <begin position="315"/>
        <end position="344"/>
    </location>
</feature>
<protein>
    <recommendedName>
        <fullName evidence="2">Transcription factor AP-2 C-terminal domain-containing protein</fullName>
    </recommendedName>
</protein>
<evidence type="ECO:0000313" key="3">
    <source>
        <dbReference type="EMBL" id="CAB3981510.1"/>
    </source>
</evidence>
<sequence>MSETRSLGIQCQSRKSTAVQTKRLSKEELRYYTKIVDKEKEVLLNFIKATKEYPALRQPHYRINLTPTQTKLRKNVGTRKKRKSKKHASHKTKGKTNEDGDQENTSHYVSKIVVDDATHCLKLRVRSCKKSQELKENNSSVPPERTRSRKAKQPRRYTRSLESLTENINGDGMDNPKVESSHQLVKEKQESPNVKPERATNDENNNVSPASPTTLSTKSVKAEVENTDCLFANSKLHLSSPDSSPLPTMTSQLAPILSLSDEESPNGQATSPNDQTTSPDGQATSDDDSNYNSPNDDSDDNQSVCSEEFFIVETNEHNVDDGKEGSSMNSVSETADKTKPTKKSNIEETNTNLKDELKKRLKANLIRKASDNEQYENATESLSRNGSNTCRNMEEPKVLPQVVSVHFYDPQTHSQRVVGADTHIPYLSNPMIRDASMTLSYPKPPSITLPYPKSPAATLSYPPHLSRAQKPTSPTLTPPRSPNLSQATLPRIPPMKYPYPSYYPNATDIHKQHSAYQLPSVPASTKVRALPPEISSNSITSRGNVSCYGNMPTQVSLHHPETITNSITTRDVASRNATISRSLPPETRSYGVTAREDSTSTTNAPTEVIPHHPELASNTIPTRGVTPTSADNPIEITEIDKQGKKRKRFIFGAHEPPKKKVISSLLTPLCEREATRLADGIHEINMQYFPLRSLAQKAAKRVSGDTDDVLKLIDQKIQLKTKIQDVEKARNLLKDIYDMVLKSKEIEDIQNFELVSHNFGVRNILNHLSLVDLYFGELGTELESKI</sequence>
<name>A0A7D9DEQ5_PARCT</name>
<dbReference type="AlphaFoldDB" id="A0A7D9DEQ5"/>
<dbReference type="Proteomes" id="UP001152795">
    <property type="component" value="Unassembled WGS sequence"/>
</dbReference>